<sequence length="172" mass="17288">MTTPATTTAPGDIGIDLGLLVLRLGVGLTMAAHGAQKLFGWFDGGGIDGTSRFFGSAGYPASRFFAIVAGVTETFGGLALALGLLTPLAAAAILGTMLNAIAVKWGGGFFLPEGIEYELVLTLAAAGLALTGSGRLGIDGFAGPLRTHRLTYGVGAVLLGVVTAGIVLLIRN</sequence>
<evidence type="ECO:0000256" key="2">
    <source>
        <dbReference type="ARBA" id="ARBA00006679"/>
    </source>
</evidence>
<dbReference type="STRING" id="1210090.GCA_001613185_03630"/>
<dbReference type="RefSeq" id="WP_067510207.1">
    <property type="nucleotide sequence ID" value="NZ_CP107943.1"/>
</dbReference>
<gene>
    <name evidence="8" type="ORF">DFR74_1011047</name>
</gene>
<dbReference type="InterPro" id="IPR051907">
    <property type="entry name" value="DoxX-like_oxidoreductase"/>
</dbReference>
<evidence type="ECO:0000313" key="9">
    <source>
        <dbReference type="Proteomes" id="UP000252586"/>
    </source>
</evidence>
<dbReference type="PANTHER" id="PTHR33452:SF1">
    <property type="entry name" value="INNER MEMBRANE PROTEIN YPHA-RELATED"/>
    <property type="match status" value="1"/>
</dbReference>
<feature type="transmembrane region" description="Helical" evidence="7">
    <location>
        <begin position="119"/>
        <end position="138"/>
    </location>
</feature>
<keyword evidence="4 7" id="KW-0812">Transmembrane</keyword>
<evidence type="ECO:0000256" key="1">
    <source>
        <dbReference type="ARBA" id="ARBA00004651"/>
    </source>
</evidence>
<keyword evidence="9" id="KW-1185">Reference proteome</keyword>
<feature type="transmembrane region" description="Helical" evidence="7">
    <location>
        <begin position="64"/>
        <end position="82"/>
    </location>
</feature>
<dbReference type="OrthoDB" id="346004at2"/>
<keyword evidence="6 7" id="KW-0472">Membrane</keyword>
<dbReference type="GO" id="GO:0005886">
    <property type="term" value="C:plasma membrane"/>
    <property type="evidence" value="ECO:0007669"/>
    <property type="project" value="UniProtKB-SubCell"/>
</dbReference>
<evidence type="ECO:0000256" key="5">
    <source>
        <dbReference type="ARBA" id="ARBA00022989"/>
    </source>
</evidence>
<organism evidence="8 9">
    <name type="scientific">Nocardia puris</name>
    <dbReference type="NCBI Taxonomy" id="208602"/>
    <lineage>
        <taxon>Bacteria</taxon>
        <taxon>Bacillati</taxon>
        <taxon>Actinomycetota</taxon>
        <taxon>Actinomycetes</taxon>
        <taxon>Mycobacteriales</taxon>
        <taxon>Nocardiaceae</taxon>
        <taxon>Nocardia</taxon>
    </lineage>
</organism>
<proteinExistence type="inferred from homology"/>
<dbReference type="InterPro" id="IPR032808">
    <property type="entry name" value="DoxX"/>
</dbReference>
<reference evidence="8 9" key="1">
    <citation type="submission" date="2018-06" db="EMBL/GenBank/DDBJ databases">
        <title>Genomic Encyclopedia of Type Strains, Phase IV (KMG-IV): sequencing the most valuable type-strain genomes for metagenomic binning, comparative biology and taxonomic classification.</title>
        <authorList>
            <person name="Goeker M."/>
        </authorList>
    </citation>
    <scope>NUCLEOTIDE SEQUENCE [LARGE SCALE GENOMIC DNA]</scope>
    <source>
        <strain evidence="8 9">DSM 44599</strain>
    </source>
</reference>
<evidence type="ECO:0000256" key="4">
    <source>
        <dbReference type="ARBA" id="ARBA00022692"/>
    </source>
</evidence>
<dbReference type="PANTHER" id="PTHR33452">
    <property type="entry name" value="OXIDOREDUCTASE CATD-RELATED"/>
    <property type="match status" value="1"/>
</dbReference>
<dbReference type="Pfam" id="PF07681">
    <property type="entry name" value="DoxX"/>
    <property type="match status" value="1"/>
</dbReference>
<evidence type="ECO:0000256" key="6">
    <source>
        <dbReference type="ARBA" id="ARBA00023136"/>
    </source>
</evidence>
<feature type="transmembrane region" description="Helical" evidence="7">
    <location>
        <begin position="150"/>
        <end position="170"/>
    </location>
</feature>
<evidence type="ECO:0000256" key="3">
    <source>
        <dbReference type="ARBA" id="ARBA00022475"/>
    </source>
</evidence>
<dbReference type="AlphaFoldDB" id="A0A366E6I7"/>
<comment type="subcellular location">
    <subcellularLocation>
        <location evidence="1">Cell membrane</location>
        <topology evidence="1">Multi-pass membrane protein</topology>
    </subcellularLocation>
</comment>
<protein>
    <submittedName>
        <fullName evidence="8">Putative oxidoreductase</fullName>
    </submittedName>
</protein>
<keyword evidence="5 7" id="KW-1133">Transmembrane helix</keyword>
<keyword evidence="3" id="KW-1003">Cell membrane</keyword>
<name>A0A366E6I7_9NOCA</name>
<evidence type="ECO:0000256" key="7">
    <source>
        <dbReference type="SAM" id="Phobius"/>
    </source>
</evidence>
<dbReference type="Proteomes" id="UP000252586">
    <property type="component" value="Unassembled WGS sequence"/>
</dbReference>
<accession>A0A366E6I7</accession>
<feature type="transmembrane region" description="Helical" evidence="7">
    <location>
        <begin position="88"/>
        <end position="107"/>
    </location>
</feature>
<comment type="caution">
    <text evidence="8">The sequence shown here is derived from an EMBL/GenBank/DDBJ whole genome shotgun (WGS) entry which is preliminary data.</text>
</comment>
<evidence type="ECO:0000313" key="8">
    <source>
        <dbReference type="EMBL" id="RBO97028.1"/>
    </source>
</evidence>
<dbReference type="EMBL" id="QNRE01000001">
    <property type="protein sequence ID" value="RBO97028.1"/>
    <property type="molecule type" value="Genomic_DNA"/>
</dbReference>
<comment type="similarity">
    <text evidence="2">Belongs to the DoxX family.</text>
</comment>